<dbReference type="InterPro" id="IPR032852">
    <property type="entry name" value="ALKBH2"/>
</dbReference>
<feature type="domain" description="Alpha-ketoglutarate-dependent dioxygenase AlkB-like" evidence="2">
    <location>
        <begin position="44"/>
        <end position="209"/>
    </location>
</feature>
<feature type="region of interest" description="Disordered" evidence="1">
    <location>
        <begin position="221"/>
        <end position="258"/>
    </location>
</feature>
<evidence type="ECO:0000313" key="3">
    <source>
        <dbReference type="EMBL" id="CAK9102784.1"/>
    </source>
</evidence>
<evidence type="ECO:0000313" key="4">
    <source>
        <dbReference type="Proteomes" id="UP001642464"/>
    </source>
</evidence>
<reference evidence="3 4" key="1">
    <citation type="submission" date="2024-02" db="EMBL/GenBank/DDBJ databases">
        <authorList>
            <person name="Chen Y."/>
            <person name="Shah S."/>
            <person name="Dougan E. K."/>
            <person name="Thang M."/>
            <person name="Chan C."/>
        </authorList>
    </citation>
    <scope>NUCLEOTIDE SEQUENCE [LARGE SCALE GENOMIC DNA]</scope>
</reference>
<keyword evidence="4" id="KW-1185">Reference proteome</keyword>
<sequence length="320" mass="36034">MPSRSASREEHEFKKGVSVVLFRQNPLGLGQNAYKELALLADNFREKYMLYGKRTSKHFSRHYALDPKFLGRIEQHLGSTRQTIHAPPKKADAPGWKIVVKFRKFLEKFPGERNLAIIKHYKSGKDCMGEHSDAASIAHMPVASLSAGAARRIIFRANAEGKRRGVRMKPLKLWMEHGDVLVMVGKEFQSLMTHELPRDEGVKSGRVGVVLRARELVPEASSTFPRKRQRAVSTDKSGRRKGNKTVTERRGALLASREAEERSQRRAAAIRDVLQSIRCAVQSSAKWCEAGLVPIGHVEVIFVEVEMVEECTCSAFKEAF</sequence>
<dbReference type="PANTHER" id="PTHR31573:SF1">
    <property type="entry name" value="DNA OXIDATIVE DEMETHYLASE ALKBH2"/>
    <property type="match status" value="1"/>
</dbReference>
<dbReference type="Gene3D" id="2.60.120.590">
    <property type="entry name" value="Alpha-ketoglutarate-dependent dioxygenase AlkB-like"/>
    <property type="match status" value="1"/>
</dbReference>
<dbReference type="GO" id="GO:0051213">
    <property type="term" value="F:dioxygenase activity"/>
    <property type="evidence" value="ECO:0007669"/>
    <property type="project" value="UniProtKB-KW"/>
</dbReference>
<gene>
    <name evidence="3" type="ORF">SCF082_LOCUS48036</name>
</gene>
<evidence type="ECO:0000256" key="1">
    <source>
        <dbReference type="SAM" id="MobiDB-lite"/>
    </source>
</evidence>
<keyword evidence="3" id="KW-0223">Dioxygenase</keyword>
<comment type="caution">
    <text evidence="3">The sequence shown here is derived from an EMBL/GenBank/DDBJ whole genome shotgun (WGS) entry which is preliminary data.</text>
</comment>
<evidence type="ECO:0000259" key="2">
    <source>
        <dbReference type="Pfam" id="PF13532"/>
    </source>
</evidence>
<dbReference type="InterPro" id="IPR037151">
    <property type="entry name" value="AlkB-like_sf"/>
</dbReference>
<name>A0ABP0RRX4_9DINO</name>
<dbReference type="Pfam" id="PF13532">
    <property type="entry name" value="2OG-FeII_Oxy_2"/>
    <property type="match status" value="1"/>
</dbReference>
<accession>A0ABP0RRX4</accession>
<dbReference type="SUPFAM" id="SSF51197">
    <property type="entry name" value="Clavaminate synthase-like"/>
    <property type="match status" value="1"/>
</dbReference>
<organism evidence="3 4">
    <name type="scientific">Durusdinium trenchii</name>
    <dbReference type="NCBI Taxonomy" id="1381693"/>
    <lineage>
        <taxon>Eukaryota</taxon>
        <taxon>Sar</taxon>
        <taxon>Alveolata</taxon>
        <taxon>Dinophyceae</taxon>
        <taxon>Suessiales</taxon>
        <taxon>Symbiodiniaceae</taxon>
        <taxon>Durusdinium</taxon>
    </lineage>
</organism>
<protein>
    <submittedName>
        <fullName evidence="3">DNA oxidative demethylase ALKBH2 (Alkylated DNA repair protein alkB homolog 2) (Alpha-ketoglutarate-dependent dioxygenase alkB homolog 2)</fullName>
    </submittedName>
</protein>
<dbReference type="EMBL" id="CAXAMM010042062">
    <property type="protein sequence ID" value="CAK9102784.1"/>
    <property type="molecule type" value="Genomic_DNA"/>
</dbReference>
<dbReference type="PANTHER" id="PTHR31573">
    <property type="entry name" value="ALPHA-KETOGLUTARATE-DEPENDENT DIOXYGENASE ALKB HOMOLOG 2"/>
    <property type="match status" value="1"/>
</dbReference>
<dbReference type="InterPro" id="IPR027450">
    <property type="entry name" value="AlkB-like"/>
</dbReference>
<dbReference type="Proteomes" id="UP001642464">
    <property type="component" value="Unassembled WGS sequence"/>
</dbReference>
<keyword evidence="3" id="KW-0560">Oxidoreductase</keyword>
<proteinExistence type="predicted"/>
<feature type="compositionally biased region" description="Basic and acidic residues" evidence="1">
    <location>
        <begin position="246"/>
        <end position="258"/>
    </location>
</feature>